<reference evidence="2" key="1">
    <citation type="submission" date="2022-11" db="UniProtKB">
        <authorList>
            <consortium name="WormBaseParasite"/>
        </authorList>
    </citation>
    <scope>IDENTIFICATION</scope>
</reference>
<dbReference type="WBParaSite" id="Gr19_v10_g2655.t1">
    <property type="protein sequence ID" value="Gr19_v10_g2655.t1"/>
    <property type="gene ID" value="Gr19_v10_g2655"/>
</dbReference>
<accession>A0A914HMA2</accession>
<sequence length="305" mass="35509">MFSKWTRWASLVVSIGVLLCVIAHSRPRQKFMQRKRRSIIGVDQQPNKELPTFTNYPNYLYYDGERECEALCAAQFARDFEEEFGLSYLTQFFDFPIDPLLSSSPSALPRFCRLVHDRQCCLQHECLAQHIAHSPQGHICLKHREDFERAMHCLNATNAHFHFHAACSKAAKRSIDIDRELAETRGFSGQETENYHQQDLRCRFQACTMHARMQLIEMHCAPGEEADDTHATVSRYYTDDLELDLDEYSELLNATRHFPRFCTAFLAYQKKAVLTIGNEYARVYNKALSIFEEEVDKKKQTMTTI</sequence>
<name>A0A914HMA2_GLORO</name>
<organism evidence="1 2">
    <name type="scientific">Globodera rostochiensis</name>
    <name type="common">Golden nematode worm</name>
    <name type="synonym">Heterodera rostochiensis</name>
    <dbReference type="NCBI Taxonomy" id="31243"/>
    <lineage>
        <taxon>Eukaryota</taxon>
        <taxon>Metazoa</taxon>
        <taxon>Ecdysozoa</taxon>
        <taxon>Nematoda</taxon>
        <taxon>Chromadorea</taxon>
        <taxon>Rhabditida</taxon>
        <taxon>Tylenchina</taxon>
        <taxon>Tylenchomorpha</taxon>
        <taxon>Tylenchoidea</taxon>
        <taxon>Heteroderidae</taxon>
        <taxon>Heteroderinae</taxon>
        <taxon>Globodera</taxon>
    </lineage>
</organism>
<protein>
    <submittedName>
        <fullName evidence="2">Uncharacterized protein</fullName>
    </submittedName>
</protein>
<dbReference type="PANTHER" id="PTHR36944:SF3">
    <property type="entry name" value="PROTEIN CBG10961"/>
    <property type="match status" value="1"/>
</dbReference>
<dbReference type="AlphaFoldDB" id="A0A914HMA2"/>
<evidence type="ECO:0000313" key="1">
    <source>
        <dbReference type="Proteomes" id="UP000887572"/>
    </source>
</evidence>
<keyword evidence="1" id="KW-1185">Reference proteome</keyword>
<dbReference type="PANTHER" id="PTHR36944">
    <property type="entry name" value="PROTEIN CBG02791-RELATED"/>
    <property type="match status" value="1"/>
</dbReference>
<dbReference type="Proteomes" id="UP000887572">
    <property type="component" value="Unplaced"/>
</dbReference>
<proteinExistence type="predicted"/>
<evidence type="ECO:0000313" key="2">
    <source>
        <dbReference type="WBParaSite" id="Gr19_v10_g2655.t1"/>
    </source>
</evidence>